<evidence type="ECO:0000313" key="2">
    <source>
        <dbReference type="Proteomes" id="UP001055072"/>
    </source>
</evidence>
<accession>A0ACB8U1G8</accession>
<name>A0ACB8U1G8_9APHY</name>
<protein>
    <submittedName>
        <fullName evidence="1">G-protein alpha subunit</fullName>
    </submittedName>
</protein>
<keyword evidence="2" id="KW-1185">Reference proteome</keyword>
<dbReference type="EMBL" id="MU274915">
    <property type="protein sequence ID" value="KAI0088069.1"/>
    <property type="molecule type" value="Genomic_DNA"/>
</dbReference>
<comment type="caution">
    <text evidence="1">The sequence shown here is derived from an EMBL/GenBank/DDBJ whole genome shotgun (WGS) entry which is preliminary data.</text>
</comment>
<reference evidence="1" key="1">
    <citation type="journal article" date="2021" name="Environ. Microbiol.">
        <title>Gene family expansions and transcriptome signatures uncover fungal adaptations to wood decay.</title>
        <authorList>
            <person name="Hage H."/>
            <person name="Miyauchi S."/>
            <person name="Viragh M."/>
            <person name="Drula E."/>
            <person name="Min B."/>
            <person name="Chaduli D."/>
            <person name="Navarro D."/>
            <person name="Favel A."/>
            <person name="Norest M."/>
            <person name="Lesage-Meessen L."/>
            <person name="Balint B."/>
            <person name="Merenyi Z."/>
            <person name="de Eugenio L."/>
            <person name="Morin E."/>
            <person name="Martinez A.T."/>
            <person name="Baldrian P."/>
            <person name="Stursova M."/>
            <person name="Martinez M.J."/>
            <person name="Novotny C."/>
            <person name="Magnuson J.K."/>
            <person name="Spatafora J.W."/>
            <person name="Maurice S."/>
            <person name="Pangilinan J."/>
            <person name="Andreopoulos W."/>
            <person name="LaButti K."/>
            <person name="Hundley H."/>
            <person name="Na H."/>
            <person name="Kuo A."/>
            <person name="Barry K."/>
            <person name="Lipzen A."/>
            <person name="Henrissat B."/>
            <person name="Riley R."/>
            <person name="Ahrendt S."/>
            <person name="Nagy L.G."/>
            <person name="Grigoriev I.V."/>
            <person name="Martin F."/>
            <person name="Rosso M.N."/>
        </authorList>
    </citation>
    <scope>NUCLEOTIDE SEQUENCE</scope>
    <source>
        <strain evidence="1">CBS 384.51</strain>
    </source>
</reference>
<sequence length="478" mass="53612">MSRSSKDAPVTAASTLWNSDDLPKGDEEQRRVSLAIDESLRQERELRKKRRAREVKVMLLGQAESGKSTLQKQFQLYYASQTLDRERPSWRPIVYSNILKALRMLFDELDRQYSLASGSDSANMSQTPPSANDPLQVAGSSSFSASSSTSSTTAVGTPSWPSDLQDLQTVLNRLISHEDELASEVSGGISVSGGRTGVFVRAGWQTLISPNRTWPVGDIRAHQPSSNGAADLIAQLLQETKCEIEEFWRHPMVKKLLASNKVRLEESASFFLDEIERIANPGYLPSTDDILHVRLQTLGVQEHSFDIDIGGVHFNWLLYDVGGARGQRHAWVPFFEDATAIIFLAPMSAFDQYLDEDPRTNRIDDSLQLFTAICQNKLLSKAALVLMLNKADLLKKKLEAGVKIRKFISSFGDRPNTYEEVSEYFRAHFIQTHRRRDVSNRALYTHFTSMLDIKATQSIIINVGEAIMRSHMNSIGLS</sequence>
<dbReference type="Proteomes" id="UP001055072">
    <property type="component" value="Unassembled WGS sequence"/>
</dbReference>
<evidence type="ECO:0000313" key="1">
    <source>
        <dbReference type="EMBL" id="KAI0088069.1"/>
    </source>
</evidence>
<proteinExistence type="predicted"/>
<organism evidence="1 2">
    <name type="scientific">Irpex rosettiformis</name>
    <dbReference type="NCBI Taxonomy" id="378272"/>
    <lineage>
        <taxon>Eukaryota</taxon>
        <taxon>Fungi</taxon>
        <taxon>Dikarya</taxon>
        <taxon>Basidiomycota</taxon>
        <taxon>Agaricomycotina</taxon>
        <taxon>Agaricomycetes</taxon>
        <taxon>Polyporales</taxon>
        <taxon>Irpicaceae</taxon>
        <taxon>Irpex</taxon>
    </lineage>
</organism>
<gene>
    <name evidence="1" type="ORF">BDY19DRAFT_951787</name>
</gene>